<feature type="transmembrane region" description="Helical" evidence="2">
    <location>
        <begin position="62"/>
        <end position="80"/>
    </location>
</feature>
<evidence type="ECO:0000256" key="1">
    <source>
        <dbReference type="SAM" id="Coils"/>
    </source>
</evidence>
<dbReference type="Proteomes" id="UP000290092">
    <property type="component" value="Unassembled WGS sequence"/>
</dbReference>
<gene>
    <name evidence="5" type="ORF">CP985_03435</name>
</gene>
<evidence type="ECO:0000256" key="3">
    <source>
        <dbReference type="SAM" id="SignalP"/>
    </source>
</evidence>
<feature type="coiled-coil region" evidence="1">
    <location>
        <begin position="1478"/>
        <end position="1505"/>
    </location>
</feature>
<evidence type="ECO:0000259" key="4">
    <source>
        <dbReference type="Pfam" id="PF07916"/>
    </source>
</evidence>
<evidence type="ECO:0000313" key="6">
    <source>
        <dbReference type="Proteomes" id="UP000290092"/>
    </source>
</evidence>
<dbReference type="Pfam" id="PF07916">
    <property type="entry name" value="TraG_N"/>
    <property type="match status" value="1"/>
</dbReference>
<feature type="chain" id="PRO_5043645806" description="TraG N-terminal Proteobacteria domain-containing protein" evidence="3">
    <location>
        <begin position="19"/>
        <end position="1506"/>
    </location>
</feature>
<feature type="signal peptide" evidence="3">
    <location>
        <begin position="1"/>
        <end position="18"/>
    </location>
</feature>
<evidence type="ECO:0000313" key="5">
    <source>
        <dbReference type="EMBL" id="RXK16477.1"/>
    </source>
</evidence>
<reference evidence="5 6" key="1">
    <citation type="submission" date="2017-09" db="EMBL/GenBank/DDBJ databases">
        <title>Genomics of the genus Arcobacter.</title>
        <authorList>
            <person name="Perez-Cataluna A."/>
            <person name="Figueras M.J."/>
            <person name="Salas-Masso N."/>
        </authorList>
    </citation>
    <scope>NUCLEOTIDE SEQUENCE [LARGE SCALE GENOMIC DNA]</scope>
    <source>
        <strain evidence="5 6">CECT 7386</strain>
    </source>
</reference>
<sequence length="1506" mass="164067">MLRILILLFLVAVSSLFAGSYTPTGTSYITDFPVFVVGDVQSIESAFKVISKLMTDKTTIEAIISGIVVLLYFISTLKSAKQSNISSITYNTIYLMFGAMSLSGILSVSVHIEDQRTAIDYTKYGGVNYAKVDNIPFPIAAIISLSSTITLTLEDKVNDATVDIDSDGVSQRAIGFANAFNDVQRIVNYVKFGNDKKSSDYERALIEYVSTCVLEHAYYNGNADIMRSVRNPSQDIIKELDATKLNITLASANFVDSDSNNYSTCGEIYNFLTTNYSEVVDITIKSLENSVQSASEFDDLAEVTKMKIADSFISGKVGQYKAFIYNASTIGPISRAIRNSSGTTTSGQDLANSITLETSKAKIQAEGIGQFKWLAEVLPMGYHFLMGIIYVCGIFVLIISIALGYEKGLMLLSNYAQGLLTFEFVRVAMALANNQVIQYSKFHASDVLSALGSNLATVENIPYYLNYMATMAGIAGILGVSAVFLIPTIVFTGKVAAAAGALSGLSGRYAGNDIDTALTTTSQASAKNQAYEDMLKQHALEKAGYTPGNMAVGDYYNQLMNDLNSTSTGLTLASNNHLLNDAARGNAMSSLKDLTSRSIVGSQSTFEQHKNVGIAEGNSAVGNISGVSSFVSDNGADSLRQASKLQALKEKYSAKTMSEELTEANAIATSIASTSMQIGQDVQQLNSRKDAKLIGEDNKITDLTKKSMENRFDKESREFAGVGKANLTLQDLQNFENMAKGKFEEAAISASVYNKEAMDNKGELTKEYKEGLKGAEGSKITSMISTAKVFGKDGYQAQVDFAAKQAASKTSESKSDLEGKLKTPYYDEKTGMLTTEGYEILKSSSQYKTQQMIGSAKGLKNVIDNKEYLEDYIKKGLTAAKKENETRFKDVFEDLKKSGLVNGTVDNYTVDTDKWVEAKAFLNANNMNSQNALVAGGMVLSGALGKNSSVVATSQNSLTTGNRQETNEDVHVKNQGNQLNYNPLIDNLGLDTLGEIATGLLQGATVLAALDFLSGGKVRKSFGNLKEKAADIKDGYTGNVRGKGDDGKEKKFNPKSNIDVDEYLENNIGAKSRVDYHSSSSERPVKGSLLEVDGLAPSGIKNTESTVNTARQTYTTSVQNKTDNIKNSSYKDNDIITQKDGEINTDSNKISETRQKAMDNWLDEKKKLFDAGTESGLAEIKRLEGYKGKNLEELSDFDKKKLGLDTNALNRIGKIEEHIDRFGMFSDIAEKFNKMPFIGKLLAVGSIGLAAAEANDHFNNGNYTRAAFTLSSSVDPTGASDMALAVMDSQQLKEIARRGREEQYIGHSLGTELSGAWDRTVDGFSRMFGLDNTNTQRAIQEDMSNGNFTSSLQQQISTLQRQNLQALHTNNSAMHLNSLGGEVNIGQTIDRMARINGMPTKLPYDDLQQAMQNNNFRNNFANAIAGSNFGNGQEIDNSLTTKDMLLDQIQTRFNIQEAYAMGQVRNVNMLSSMTEEMMQRNEDLSDGLESAIEEIEKANKKIEEMN</sequence>
<dbReference type="InterPro" id="IPR012931">
    <property type="entry name" value="TraG_N_Proteobacteria"/>
</dbReference>
<dbReference type="RefSeq" id="WP_114843318.1">
    <property type="nucleotide sequence ID" value="NZ_CP031220.1"/>
</dbReference>
<feature type="transmembrane region" description="Helical" evidence="2">
    <location>
        <begin position="92"/>
        <end position="112"/>
    </location>
</feature>
<protein>
    <recommendedName>
        <fullName evidence="4">TraG N-terminal Proteobacteria domain-containing protein</fullName>
    </recommendedName>
</protein>
<feature type="domain" description="TraG N-terminal Proteobacteria" evidence="4">
    <location>
        <begin position="34"/>
        <end position="506"/>
    </location>
</feature>
<comment type="caution">
    <text evidence="5">The sequence shown here is derived from an EMBL/GenBank/DDBJ whole genome shotgun (WGS) entry which is preliminary data.</text>
</comment>
<feature type="transmembrane region" description="Helical" evidence="2">
    <location>
        <begin position="380"/>
        <end position="405"/>
    </location>
</feature>
<keyword evidence="6" id="KW-1185">Reference proteome</keyword>
<organism evidence="5 6">
    <name type="scientific">Malaciobacter mytili LMG 24559</name>
    <dbReference type="NCBI Taxonomy" id="1032238"/>
    <lineage>
        <taxon>Bacteria</taxon>
        <taxon>Pseudomonadati</taxon>
        <taxon>Campylobacterota</taxon>
        <taxon>Epsilonproteobacteria</taxon>
        <taxon>Campylobacterales</taxon>
        <taxon>Arcobacteraceae</taxon>
        <taxon>Malaciobacter</taxon>
    </lineage>
</organism>
<dbReference type="KEGG" id="amyt:AMYT_a0112"/>
<name>A0AAX2AHH8_9BACT</name>
<accession>A0AAX2AHH8</accession>
<keyword evidence="2" id="KW-0812">Transmembrane</keyword>
<evidence type="ECO:0000256" key="2">
    <source>
        <dbReference type="SAM" id="Phobius"/>
    </source>
</evidence>
<dbReference type="EMBL" id="NXID01000008">
    <property type="protein sequence ID" value="RXK16477.1"/>
    <property type="molecule type" value="Genomic_DNA"/>
</dbReference>
<keyword evidence="2" id="KW-1133">Transmembrane helix</keyword>
<keyword evidence="3" id="KW-0732">Signal</keyword>
<proteinExistence type="predicted"/>
<feature type="transmembrane region" description="Helical" evidence="2">
    <location>
        <begin position="464"/>
        <end position="486"/>
    </location>
</feature>
<keyword evidence="1" id="KW-0175">Coiled coil</keyword>
<keyword evidence="2" id="KW-0472">Membrane</keyword>